<protein>
    <recommendedName>
        <fullName evidence="18">Pesticin receptor</fullName>
    </recommendedName>
</protein>
<feature type="domain" description="TonB-dependent receptor-like beta-barrel" evidence="14">
    <location>
        <begin position="259"/>
        <end position="746"/>
    </location>
</feature>
<dbReference type="InterPro" id="IPR000531">
    <property type="entry name" value="Beta-barrel_TonB"/>
</dbReference>
<dbReference type="PANTHER" id="PTHR32552">
    <property type="entry name" value="FERRICHROME IRON RECEPTOR-RELATED"/>
    <property type="match status" value="1"/>
</dbReference>
<dbReference type="Proteomes" id="UP000074119">
    <property type="component" value="Chromosome"/>
</dbReference>
<proteinExistence type="inferred from homology"/>
<dbReference type="PROSITE" id="PS52016">
    <property type="entry name" value="TONB_DEPENDENT_REC_3"/>
    <property type="match status" value="1"/>
</dbReference>
<comment type="similarity">
    <text evidence="11 12">Belongs to the TonB-dependent receptor family.</text>
</comment>
<keyword evidence="6" id="KW-0408">Iron</keyword>
<evidence type="ECO:0000256" key="11">
    <source>
        <dbReference type="PROSITE-ProRule" id="PRU01360"/>
    </source>
</evidence>
<keyword evidence="2 11" id="KW-0813">Transport</keyword>
<organism evidence="16 17">
    <name type="scientific">Zhongshania aliphaticivorans</name>
    <dbReference type="NCBI Taxonomy" id="1470434"/>
    <lineage>
        <taxon>Bacteria</taxon>
        <taxon>Pseudomonadati</taxon>
        <taxon>Pseudomonadota</taxon>
        <taxon>Gammaproteobacteria</taxon>
        <taxon>Cellvibrionales</taxon>
        <taxon>Spongiibacteraceae</taxon>
        <taxon>Zhongshania</taxon>
    </lineage>
</organism>
<dbReference type="SUPFAM" id="SSF56935">
    <property type="entry name" value="Porins"/>
    <property type="match status" value="1"/>
</dbReference>
<dbReference type="Pfam" id="PF07715">
    <property type="entry name" value="Plug"/>
    <property type="match status" value="1"/>
</dbReference>
<feature type="signal peptide" evidence="13">
    <location>
        <begin position="1"/>
        <end position="32"/>
    </location>
</feature>
<dbReference type="InterPro" id="IPR012910">
    <property type="entry name" value="Plug_dom"/>
</dbReference>
<dbReference type="Pfam" id="PF00593">
    <property type="entry name" value="TonB_dep_Rec_b-barrel"/>
    <property type="match status" value="1"/>
</dbReference>
<evidence type="ECO:0000259" key="15">
    <source>
        <dbReference type="Pfam" id="PF07715"/>
    </source>
</evidence>
<evidence type="ECO:0000259" key="14">
    <source>
        <dbReference type="Pfam" id="PF00593"/>
    </source>
</evidence>
<evidence type="ECO:0000256" key="9">
    <source>
        <dbReference type="ARBA" id="ARBA00023136"/>
    </source>
</evidence>
<keyword evidence="3 11" id="KW-1134">Transmembrane beta strand</keyword>
<evidence type="ECO:0008006" key="18">
    <source>
        <dbReference type="Google" id="ProtNLM"/>
    </source>
</evidence>
<dbReference type="EMBL" id="CP014544">
    <property type="protein sequence ID" value="AMO70102.1"/>
    <property type="molecule type" value="Genomic_DNA"/>
</dbReference>
<evidence type="ECO:0000256" key="6">
    <source>
        <dbReference type="ARBA" id="ARBA00023004"/>
    </source>
</evidence>
<dbReference type="KEGG" id="zal:AZF00_18125"/>
<reference evidence="16 17" key="1">
    <citation type="submission" date="2015-12" db="EMBL/GenBank/DDBJ databases">
        <authorList>
            <person name="Shamseldin A."/>
            <person name="Moawad H."/>
            <person name="Abd El-Rahim W.M."/>
            <person name="Sadowsky M.J."/>
        </authorList>
    </citation>
    <scope>NUCLEOTIDE SEQUENCE [LARGE SCALE GENOMIC DNA]</scope>
    <source>
        <strain evidence="16 17">SM2</strain>
    </source>
</reference>
<evidence type="ECO:0000256" key="7">
    <source>
        <dbReference type="ARBA" id="ARBA00023065"/>
    </source>
</evidence>
<feature type="domain" description="TonB-dependent receptor plug" evidence="15">
    <location>
        <begin position="58"/>
        <end position="163"/>
    </location>
</feature>
<keyword evidence="13" id="KW-0732">Signal</keyword>
<comment type="subcellular location">
    <subcellularLocation>
        <location evidence="1 11">Cell outer membrane</location>
        <topology evidence="1 11">Multi-pass membrane protein</topology>
    </subcellularLocation>
</comment>
<accession>A0A127MA30</accession>
<evidence type="ECO:0000256" key="12">
    <source>
        <dbReference type="RuleBase" id="RU003357"/>
    </source>
</evidence>
<keyword evidence="10 11" id="KW-0998">Cell outer membrane</keyword>
<sequence length="785" mass="86043">MVNRHPNFRLKSTAALSASILSIAALAPSAFAAPDGKRTNRLLEEVVVTAQKREENSQEIPITISAFSSEKLDAFGIDKVEDLGRITPGLTFTVNVGYTVIYLRGVGADAFLPSADPSIATYVDGINKVSGHGLQNSLGPIERVEVLKGPQGTLFGRNATGGAVNIISANPPEEFIGNVSFETADYQSWEGGTQKADIFIGAPITENLGFTLGAYTQDYDPTMLNERVRGSGVYEDPMDHYSKGVKAKIRWDVTDSFALTLLGDYNDQNDPSSMIQENTRPAAVLAAGQEADKLDRIYHNSVEGVAGTQSDTYTIGLIADWQTDALDYKLILSDQYFDNYYSQLDYDTSEYEGASFDAAQFADQQTAELQLLSNDNSWQAENLEWVIGLYYLKAEAGFDYLHLVVDGLGLGAGALGIPNFLGNLLKGTAGQVDLFTAGVLATESMSTYGQATWTFNPEFSVTLGARYQKERRNVFNTYLSAGTPIFGGEFEAARFVTPGVVDETFSPRVALQWFVNDDIQLYTSLARGYKSPTFNPINFFSAPDVVRREEATAFELGVKSEWLDGNLRLNAAVFKTQVKDLLNAELSITSGGVVRFSNAGTGEIEGAEFDFLWQPMPDLNPGLAITGNATYLDAKYADFPNGSGFDDETGLAFGPQSVTGDTSRDFSGNRIVRTPEYSSSASINQNIALTDDSALEIAVDYFYSDFYYTAASNSEHYVQPQYELWNARASYFYYPWGLQITAFGENIKNKEYYISRQAQDFGRADTLAAPGIVGLRVKWEFDTVM</sequence>
<keyword evidence="7" id="KW-0406">Ion transport</keyword>
<feature type="chain" id="PRO_5007275196" description="Pesticin receptor" evidence="13">
    <location>
        <begin position="33"/>
        <end position="785"/>
    </location>
</feature>
<evidence type="ECO:0000313" key="17">
    <source>
        <dbReference type="Proteomes" id="UP000074119"/>
    </source>
</evidence>
<gene>
    <name evidence="16" type="ORF">AZF00_18125</name>
</gene>
<dbReference type="CDD" id="cd01347">
    <property type="entry name" value="ligand_gated_channel"/>
    <property type="match status" value="1"/>
</dbReference>
<dbReference type="GO" id="GO:0009279">
    <property type="term" value="C:cell outer membrane"/>
    <property type="evidence" value="ECO:0007669"/>
    <property type="project" value="UniProtKB-SubCell"/>
</dbReference>
<dbReference type="InterPro" id="IPR039426">
    <property type="entry name" value="TonB-dep_rcpt-like"/>
</dbReference>
<dbReference type="InterPro" id="IPR036942">
    <property type="entry name" value="Beta-barrel_TonB_sf"/>
</dbReference>
<keyword evidence="5 11" id="KW-0812">Transmembrane</keyword>
<evidence type="ECO:0000256" key="13">
    <source>
        <dbReference type="SAM" id="SignalP"/>
    </source>
</evidence>
<name>A0A127MA30_9GAMM</name>
<evidence type="ECO:0000256" key="5">
    <source>
        <dbReference type="ARBA" id="ARBA00022692"/>
    </source>
</evidence>
<keyword evidence="8 12" id="KW-0798">TonB box</keyword>
<keyword evidence="4" id="KW-0410">Iron transport</keyword>
<dbReference type="PANTHER" id="PTHR32552:SF81">
    <property type="entry name" value="TONB-DEPENDENT OUTER MEMBRANE RECEPTOR"/>
    <property type="match status" value="1"/>
</dbReference>
<evidence type="ECO:0000256" key="3">
    <source>
        <dbReference type="ARBA" id="ARBA00022452"/>
    </source>
</evidence>
<evidence type="ECO:0000256" key="2">
    <source>
        <dbReference type="ARBA" id="ARBA00022448"/>
    </source>
</evidence>
<dbReference type="STRING" id="1470434.AZF00_18125"/>
<dbReference type="RefSeq" id="WP_008252923.1">
    <property type="nucleotide sequence ID" value="NZ_CP014544.1"/>
</dbReference>
<dbReference type="AlphaFoldDB" id="A0A127MA30"/>
<keyword evidence="9 11" id="KW-0472">Membrane</keyword>
<evidence type="ECO:0000313" key="16">
    <source>
        <dbReference type="EMBL" id="AMO70102.1"/>
    </source>
</evidence>
<evidence type="ECO:0000256" key="1">
    <source>
        <dbReference type="ARBA" id="ARBA00004571"/>
    </source>
</evidence>
<evidence type="ECO:0000256" key="10">
    <source>
        <dbReference type="ARBA" id="ARBA00023237"/>
    </source>
</evidence>
<evidence type="ECO:0000256" key="4">
    <source>
        <dbReference type="ARBA" id="ARBA00022496"/>
    </source>
</evidence>
<evidence type="ECO:0000256" key="8">
    <source>
        <dbReference type="ARBA" id="ARBA00023077"/>
    </source>
</evidence>
<dbReference type="Gene3D" id="2.40.170.20">
    <property type="entry name" value="TonB-dependent receptor, beta-barrel domain"/>
    <property type="match status" value="1"/>
</dbReference>
<dbReference type="GO" id="GO:0006826">
    <property type="term" value="P:iron ion transport"/>
    <property type="evidence" value="ECO:0007669"/>
    <property type="project" value="UniProtKB-KW"/>
</dbReference>